<accession>L0PFI6</accession>
<dbReference type="PANTHER" id="PTHR12832:SF11">
    <property type="entry name" value="LD23868P"/>
    <property type="match status" value="1"/>
</dbReference>
<proteinExistence type="inferred from homology"/>
<sequence>MQEMPLSPISPVSSESPVQTVSGNTERRGIRKQLQRIDESEPGVVFNFCFFWPRKGCARQPLSPSSSERSSEHSLEQSLEQGSEKNMKQSEERMSEQNMPHRFGRKTGPIGSVRANEYVSCNISSFPVLLGQIINDERQRRSSYDIFAINQEAKKTSGAIILASKRLQCIVKDNESEKRLNSGENESIHGRLKSAFVCNASQSVSSAYPDTDLEFWRNNLQKQMRLRHRNSYRVLKTSAKQIPKQVSTTVPKLRSRSGTSKTFLNKTQNMIQTSPSSNTNEHVSTPERRCVSCGCSSTPCWRPSWYGNAGLLCNSCGLRYKKIGVRCLNKNCRHIPLRSEFREMKSKWFLHVLNTLNDIVNLYHFLKMDAAHSQPSGQHQKYSDVEHKDMTAIFMMEGPCPYEVSGSLDVSSIKNKINGHSVTLLSRFPMYISKEDNTNMFWKNLSSEQMFNYYEVSALSSVSLGKRGNDYTCEISCGILCPNHKKFCRDSTIFSLEFSKVVSNLFIQSHLNHFRISKRYNRSPSQFLWLLPKCTSLYKLSYDFIPNSNFFPLTLYGSPTVYSHNFVFSKMPVSFWMVSPSLLNTCFAPPITQAILQELELREILKNIQLRHDIVHDTNLQFRPNMDGERGKRKQLLANRYWKSLKKEIEQILIFQARKKNNVNISHRYPHTTRVFILFIELRNILINLLPSSNKTYIVEILDPNLIIQEIIHNLFDIEKFIEHLVEILKQHCAPMRDALLDKMAKKVKMGLRVNNVSKFVSGLRMVFDILEIMKLDIANHQLRTLRAYFLETAVEFEQKWFIDRINWGDIDISDALSWYCHFYHFHIKSDLKSFDYQKAFVDGVIASITYISLFDFPSTFTFDIPRLMSLRSNIRDIVSFQLILLLFWQLLRTQALKLSRNHIVEFKREIWLIVNEELDDNKWLNNISSITTRIAKYISLKGTCFPNNMLDSTKITIIENWLSKHLFPISSLYRLVESRILKSIGDRIFKTLCIPNQKSSLFFYNHIRREPYCLFIDMILEKLSKIIIFHWKVFGKWYIDCIKSKSTFT</sequence>
<dbReference type="EMBL" id="CAKM01000279">
    <property type="protein sequence ID" value="CCJ31166.1"/>
    <property type="molecule type" value="Genomic_DNA"/>
</dbReference>
<comment type="similarity">
    <text evidence="1">Belongs to the TCP11 family.</text>
</comment>
<dbReference type="InParanoid" id="L0PFI6"/>
<protein>
    <recommendedName>
        <fullName evidence="4">GATA-type domain-containing protein</fullName>
    </recommendedName>
</protein>
<feature type="region of interest" description="Disordered" evidence="3">
    <location>
        <begin position="1"/>
        <end position="35"/>
    </location>
</feature>
<feature type="compositionally biased region" description="Low complexity" evidence="3">
    <location>
        <begin position="1"/>
        <end position="17"/>
    </location>
</feature>
<dbReference type="GO" id="GO:0006355">
    <property type="term" value="P:regulation of DNA-templated transcription"/>
    <property type="evidence" value="ECO:0007669"/>
    <property type="project" value="InterPro"/>
</dbReference>
<dbReference type="STRING" id="1209962.L0PFI6"/>
<gene>
    <name evidence="5" type="ORF">PNEJI1_000170</name>
</gene>
<dbReference type="PROSITE" id="PS50114">
    <property type="entry name" value="GATA_ZN_FINGER_2"/>
    <property type="match status" value="1"/>
</dbReference>
<dbReference type="InterPro" id="IPR013088">
    <property type="entry name" value="Znf_NHR/GATA"/>
</dbReference>
<dbReference type="GO" id="GO:0010737">
    <property type="term" value="P:protein kinase A signaling"/>
    <property type="evidence" value="ECO:0007669"/>
    <property type="project" value="TreeGrafter"/>
</dbReference>
<evidence type="ECO:0000256" key="2">
    <source>
        <dbReference type="PROSITE-ProRule" id="PRU00094"/>
    </source>
</evidence>
<dbReference type="AlphaFoldDB" id="L0PFI6"/>
<feature type="compositionally biased region" description="Basic and acidic residues" evidence="3">
    <location>
        <begin position="82"/>
        <end position="95"/>
    </location>
</feature>
<dbReference type="PROSITE" id="PS00344">
    <property type="entry name" value="GATA_ZN_FINGER_1"/>
    <property type="match status" value="1"/>
</dbReference>
<name>L0PFI6_PNEJI</name>
<evidence type="ECO:0000259" key="4">
    <source>
        <dbReference type="PROSITE" id="PS50114"/>
    </source>
</evidence>
<evidence type="ECO:0000313" key="6">
    <source>
        <dbReference type="Proteomes" id="UP000010422"/>
    </source>
</evidence>
<dbReference type="PANTHER" id="PTHR12832">
    <property type="entry name" value="TESTIS-SPECIFIC PROTEIN PBS13 T-COMPLEX 11"/>
    <property type="match status" value="1"/>
</dbReference>
<evidence type="ECO:0000256" key="3">
    <source>
        <dbReference type="SAM" id="MobiDB-lite"/>
    </source>
</evidence>
<dbReference type="InterPro" id="IPR000679">
    <property type="entry name" value="Znf_GATA"/>
</dbReference>
<evidence type="ECO:0000313" key="5">
    <source>
        <dbReference type="EMBL" id="CCJ31166.1"/>
    </source>
</evidence>
<keyword evidence="2" id="KW-0863">Zinc-finger</keyword>
<keyword evidence="2" id="KW-0862">Zinc</keyword>
<dbReference type="Gene3D" id="3.30.50.10">
    <property type="entry name" value="Erythroid Transcription Factor GATA-1, subunit A"/>
    <property type="match status" value="1"/>
</dbReference>
<dbReference type="SMART" id="SM00401">
    <property type="entry name" value="ZnF_GATA"/>
    <property type="match status" value="1"/>
</dbReference>
<dbReference type="Pfam" id="PF05794">
    <property type="entry name" value="Tcp11"/>
    <property type="match status" value="1"/>
</dbReference>
<comment type="caution">
    <text evidence="5">The sequence shown here is derived from an EMBL/GenBank/DDBJ whole genome shotgun (WGS) entry which is preliminary data.</text>
</comment>
<keyword evidence="2" id="KW-0479">Metal-binding</keyword>
<feature type="region of interest" description="Disordered" evidence="3">
    <location>
        <begin position="61"/>
        <end position="108"/>
    </location>
</feature>
<evidence type="ECO:0000256" key="1">
    <source>
        <dbReference type="ARBA" id="ARBA00010954"/>
    </source>
</evidence>
<dbReference type="SUPFAM" id="SSF57716">
    <property type="entry name" value="Glucocorticoid receptor-like (DNA-binding domain)"/>
    <property type="match status" value="1"/>
</dbReference>
<dbReference type="Pfam" id="PF00320">
    <property type="entry name" value="GATA"/>
    <property type="match status" value="1"/>
</dbReference>
<dbReference type="VEuPathDB" id="FungiDB:PNEJI1_000170"/>
<dbReference type="InterPro" id="IPR008862">
    <property type="entry name" value="Tcp11"/>
</dbReference>
<feature type="domain" description="GATA-type" evidence="4">
    <location>
        <begin position="284"/>
        <end position="325"/>
    </location>
</feature>
<organism evidence="6">
    <name type="scientific">Pneumocystis jirovecii</name>
    <name type="common">Human pneumocystis pneumonia agent</name>
    <dbReference type="NCBI Taxonomy" id="42068"/>
    <lineage>
        <taxon>Eukaryota</taxon>
        <taxon>Fungi</taxon>
        <taxon>Dikarya</taxon>
        <taxon>Ascomycota</taxon>
        <taxon>Taphrinomycotina</taxon>
        <taxon>Pneumocystomycetes</taxon>
        <taxon>Pneumocystaceae</taxon>
        <taxon>Pneumocystis</taxon>
    </lineage>
</organism>
<dbReference type="GO" id="GO:0008270">
    <property type="term" value="F:zinc ion binding"/>
    <property type="evidence" value="ECO:0007669"/>
    <property type="project" value="UniProtKB-KW"/>
</dbReference>
<dbReference type="GO" id="GO:0043565">
    <property type="term" value="F:sequence-specific DNA binding"/>
    <property type="evidence" value="ECO:0007669"/>
    <property type="project" value="InterPro"/>
</dbReference>
<dbReference type="CDD" id="cd00202">
    <property type="entry name" value="ZnF_GATA"/>
    <property type="match status" value="1"/>
</dbReference>
<dbReference type="Proteomes" id="UP000010422">
    <property type="component" value="Unassembled WGS sequence"/>
</dbReference>
<reference evidence="5 6" key="1">
    <citation type="journal article" date="2012" name="MBio">
        <title>De novo assembly of the Pneumocystis jirovecii genome from a single bronchoalveolar lavage fluid specimen from a patient.</title>
        <authorList>
            <person name="Cisse O.H."/>
            <person name="Pagni M."/>
            <person name="Hauser P.M."/>
        </authorList>
    </citation>
    <scope>NUCLEOTIDE SEQUENCE [LARGE SCALE GENOMIC DNA]</scope>
    <source>
        <strain evidence="5 6">SE8</strain>
    </source>
</reference>